<evidence type="ECO:0000259" key="11">
    <source>
        <dbReference type="PROSITE" id="PS50884"/>
    </source>
</evidence>
<name>A0AAD5D0W8_AMBAR</name>
<evidence type="ECO:0000313" key="13">
    <source>
        <dbReference type="Proteomes" id="UP001206925"/>
    </source>
</evidence>
<reference evidence="12" key="1">
    <citation type="submission" date="2022-06" db="EMBL/GenBank/DDBJ databases">
        <title>Uncovering the hologenomic basis of an extraordinary plant invasion.</title>
        <authorList>
            <person name="Bieker V.C."/>
            <person name="Martin M.D."/>
            <person name="Gilbert T."/>
            <person name="Hodgins K."/>
            <person name="Battlay P."/>
            <person name="Petersen B."/>
            <person name="Wilson J."/>
        </authorList>
    </citation>
    <scope>NUCLEOTIDE SEQUENCE</scope>
    <source>
        <strain evidence="12">AA19_3_7</strain>
        <tissue evidence="12">Leaf</tissue>
    </source>
</reference>
<evidence type="ECO:0000256" key="7">
    <source>
        <dbReference type="ARBA" id="ARBA00023242"/>
    </source>
</evidence>
<keyword evidence="5 8" id="KW-0238">DNA-binding</keyword>
<keyword evidence="1 9" id="KW-0479">Metal-binding</keyword>
<evidence type="ECO:0000256" key="5">
    <source>
        <dbReference type="ARBA" id="ARBA00023125"/>
    </source>
</evidence>
<evidence type="ECO:0000256" key="6">
    <source>
        <dbReference type="ARBA" id="ARBA00023163"/>
    </source>
</evidence>
<dbReference type="GO" id="GO:0008270">
    <property type="term" value="F:zinc ion binding"/>
    <property type="evidence" value="ECO:0007669"/>
    <property type="project" value="UniProtKB-KW"/>
</dbReference>
<protein>
    <recommendedName>
        <fullName evidence="9">Dof zinc finger protein</fullName>
    </recommendedName>
</protein>
<dbReference type="Pfam" id="PF02701">
    <property type="entry name" value="Zn_ribbon_Dof"/>
    <property type="match status" value="1"/>
</dbReference>
<keyword evidence="13" id="KW-1185">Reference proteome</keyword>
<evidence type="ECO:0000256" key="8">
    <source>
        <dbReference type="PROSITE-ProRule" id="PRU00071"/>
    </source>
</evidence>
<evidence type="ECO:0000256" key="3">
    <source>
        <dbReference type="ARBA" id="ARBA00022833"/>
    </source>
</evidence>
<comment type="subcellular location">
    <subcellularLocation>
        <location evidence="8 9">Nucleus</location>
    </subcellularLocation>
</comment>
<dbReference type="Proteomes" id="UP001206925">
    <property type="component" value="Unassembled WGS sequence"/>
</dbReference>
<keyword evidence="7 8" id="KW-0539">Nucleus</keyword>
<evidence type="ECO:0000313" key="12">
    <source>
        <dbReference type="EMBL" id="KAI7751035.1"/>
    </source>
</evidence>
<accession>A0AAD5D0W8</accession>
<dbReference type="AlphaFoldDB" id="A0AAD5D0W8"/>
<dbReference type="PROSITE" id="PS50884">
    <property type="entry name" value="ZF_DOF_2"/>
    <property type="match status" value="1"/>
</dbReference>
<keyword evidence="3 9" id="KW-0862">Zinc</keyword>
<organism evidence="12 13">
    <name type="scientific">Ambrosia artemisiifolia</name>
    <name type="common">Common ragweed</name>
    <dbReference type="NCBI Taxonomy" id="4212"/>
    <lineage>
        <taxon>Eukaryota</taxon>
        <taxon>Viridiplantae</taxon>
        <taxon>Streptophyta</taxon>
        <taxon>Embryophyta</taxon>
        <taxon>Tracheophyta</taxon>
        <taxon>Spermatophyta</taxon>
        <taxon>Magnoliopsida</taxon>
        <taxon>eudicotyledons</taxon>
        <taxon>Gunneridae</taxon>
        <taxon>Pentapetalae</taxon>
        <taxon>asterids</taxon>
        <taxon>campanulids</taxon>
        <taxon>Asterales</taxon>
        <taxon>Asteraceae</taxon>
        <taxon>Asteroideae</taxon>
        <taxon>Heliantheae alliance</taxon>
        <taxon>Heliantheae</taxon>
        <taxon>Ambrosia</taxon>
    </lineage>
</organism>
<dbReference type="GO" id="GO:0003677">
    <property type="term" value="F:DNA binding"/>
    <property type="evidence" value="ECO:0007669"/>
    <property type="project" value="UniProtKB-UniRule"/>
</dbReference>
<dbReference type="GO" id="GO:0005634">
    <property type="term" value="C:nucleus"/>
    <property type="evidence" value="ECO:0007669"/>
    <property type="project" value="UniProtKB-SubCell"/>
</dbReference>
<proteinExistence type="predicted"/>
<comment type="function">
    <text evidence="9">Transcription factor that binds specifically to a 5'-AA[AG]G-3' consensus core sequence.</text>
</comment>
<dbReference type="PROSITE" id="PS01361">
    <property type="entry name" value="ZF_DOF_1"/>
    <property type="match status" value="1"/>
</dbReference>
<dbReference type="InterPro" id="IPR045174">
    <property type="entry name" value="Dof"/>
</dbReference>
<comment type="caution">
    <text evidence="12">The sequence shown here is derived from an EMBL/GenBank/DDBJ whole genome shotgun (WGS) entry which is preliminary data.</text>
</comment>
<dbReference type="InterPro" id="IPR003851">
    <property type="entry name" value="Znf_Dof"/>
</dbReference>
<dbReference type="PANTHER" id="PTHR31992:SF62">
    <property type="entry name" value="DOF ZINC FINGER PROTEIN DOF3.1"/>
    <property type="match status" value="1"/>
</dbReference>
<evidence type="ECO:0000256" key="1">
    <source>
        <dbReference type="ARBA" id="ARBA00022723"/>
    </source>
</evidence>
<sequence length="190" mass="21362">MHQEYYSSTFTSPVHTTPNLPDHEHLKCPRCDSNNTKFCYYNNYNLSQPRHYCKDCRRYWTKGGTLRNIPIGGGTRKIAKRSKHSIKGVSLTTTTKTTSPEKPEVEPVVYRFGNNNIPVGPFGSLLMEGVHSESSSFNVVRKSDEDVLIRNPNVGEFGSNFLRLNDDSNGNGGSDQWPDLSIFTPGSSFH</sequence>
<gene>
    <name evidence="12" type="ORF">M8C21_028434</name>
</gene>
<evidence type="ECO:0000256" key="9">
    <source>
        <dbReference type="RuleBase" id="RU369094"/>
    </source>
</evidence>
<evidence type="ECO:0000256" key="4">
    <source>
        <dbReference type="ARBA" id="ARBA00023015"/>
    </source>
</evidence>
<keyword evidence="2 8" id="KW-0863">Zinc-finger</keyword>
<feature type="region of interest" description="Disordered" evidence="10">
    <location>
        <begin position="167"/>
        <end position="190"/>
    </location>
</feature>
<evidence type="ECO:0000256" key="10">
    <source>
        <dbReference type="SAM" id="MobiDB-lite"/>
    </source>
</evidence>
<feature type="domain" description="Dof-type" evidence="11">
    <location>
        <begin position="26"/>
        <end position="80"/>
    </location>
</feature>
<dbReference type="EMBL" id="JAMZMK010006012">
    <property type="protein sequence ID" value="KAI7751035.1"/>
    <property type="molecule type" value="Genomic_DNA"/>
</dbReference>
<evidence type="ECO:0000256" key="2">
    <source>
        <dbReference type="ARBA" id="ARBA00022771"/>
    </source>
</evidence>
<dbReference type="PANTHER" id="PTHR31992">
    <property type="entry name" value="DOF ZINC FINGER PROTEIN DOF1.4-RELATED"/>
    <property type="match status" value="1"/>
</dbReference>
<dbReference type="GO" id="GO:0003700">
    <property type="term" value="F:DNA-binding transcription factor activity"/>
    <property type="evidence" value="ECO:0007669"/>
    <property type="project" value="UniProtKB-UniRule"/>
</dbReference>
<keyword evidence="4 9" id="KW-0805">Transcription regulation</keyword>
<keyword evidence="6 9" id="KW-0804">Transcription</keyword>